<evidence type="ECO:0000256" key="1">
    <source>
        <dbReference type="ARBA" id="ARBA00023152"/>
    </source>
</evidence>
<dbReference type="RefSeq" id="WP_345926479.1">
    <property type="nucleotide sequence ID" value="NZ_JBDIVF010000003.1"/>
</dbReference>
<dbReference type="SMART" id="SM00855">
    <property type="entry name" value="PGAM"/>
    <property type="match status" value="1"/>
</dbReference>
<sequence length="212" mass="23571">MPITRICLVRHGETAWNAETRLQGHEDIALNARGREQARAAAEALKAHAFSAIYSSDLIRARETAEAIAHDRGQSVQLDAGLRERHFGMFQGLTREEADQLHPGEYARLRTREPEATPPGGGESLLAFAARVSTTIRQIAERHADSQILVVCHGGCLDVIYRMVTGKLMNEPRDFPLGNATLNWIESGKDGWKLLAWDERAHLTRSQDEIAV</sequence>
<dbReference type="InterPro" id="IPR013078">
    <property type="entry name" value="His_Pase_superF_clade-1"/>
</dbReference>
<dbReference type="EC" id="3.1.3.-" evidence="3"/>
<dbReference type="Proteomes" id="UP001548590">
    <property type="component" value="Unassembled WGS sequence"/>
</dbReference>
<dbReference type="GO" id="GO:0016787">
    <property type="term" value="F:hydrolase activity"/>
    <property type="evidence" value="ECO:0007669"/>
    <property type="project" value="UniProtKB-KW"/>
</dbReference>
<proteinExistence type="predicted"/>
<dbReference type="EMBL" id="JBEWLZ010000001">
    <property type="protein sequence ID" value="MET1488397.1"/>
    <property type="molecule type" value="Genomic_DNA"/>
</dbReference>
<dbReference type="InterPro" id="IPR029033">
    <property type="entry name" value="His_PPase_superfam"/>
</dbReference>
<name>A0ABV2CKR2_9RHOO</name>
<organism evidence="3 4">
    <name type="scientific">Uliginosibacterium paludis</name>
    <dbReference type="NCBI Taxonomy" id="1615952"/>
    <lineage>
        <taxon>Bacteria</taxon>
        <taxon>Pseudomonadati</taxon>
        <taxon>Pseudomonadota</taxon>
        <taxon>Betaproteobacteria</taxon>
        <taxon>Rhodocyclales</taxon>
        <taxon>Zoogloeaceae</taxon>
        <taxon>Uliginosibacterium</taxon>
    </lineage>
</organism>
<dbReference type="InterPro" id="IPR001345">
    <property type="entry name" value="PG/BPGM_mutase_AS"/>
</dbReference>
<dbReference type="PANTHER" id="PTHR48100">
    <property type="entry name" value="BROAD-SPECIFICITY PHOSPHATASE YOR283W-RELATED"/>
    <property type="match status" value="1"/>
</dbReference>
<dbReference type="InterPro" id="IPR050275">
    <property type="entry name" value="PGM_Phosphatase"/>
</dbReference>
<dbReference type="Gene3D" id="3.40.50.1240">
    <property type="entry name" value="Phosphoglycerate mutase-like"/>
    <property type="match status" value="1"/>
</dbReference>
<evidence type="ECO:0000256" key="2">
    <source>
        <dbReference type="ARBA" id="ARBA00023235"/>
    </source>
</evidence>
<dbReference type="PANTHER" id="PTHR48100:SF1">
    <property type="entry name" value="HISTIDINE PHOSPHATASE FAMILY PROTEIN-RELATED"/>
    <property type="match status" value="1"/>
</dbReference>
<protein>
    <submittedName>
        <fullName evidence="3">Histidine phosphatase family protein</fullName>
        <ecNumber evidence="3">3.1.3.-</ecNumber>
    </submittedName>
</protein>
<dbReference type="SUPFAM" id="SSF53254">
    <property type="entry name" value="Phosphoglycerate mutase-like"/>
    <property type="match status" value="1"/>
</dbReference>
<keyword evidence="1" id="KW-0324">Glycolysis</keyword>
<dbReference type="Pfam" id="PF00300">
    <property type="entry name" value="His_Phos_1"/>
    <property type="match status" value="1"/>
</dbReference>
<evidence type="ECO:0000313" key="3">
    <source>
        <dbReference type="EMBL" id="MET1488397.1"/>
    </source>
</evidence>
<reference evidence="3 4" key="1">
    <citation type="submission" date="2024-07" db="EMBL/GenBank/DDBJ databases">
        <title>Uliginosibacterium paludis KCTC:42655.</title>
        <authorList>
            <person name="Kim M.K."/>
        </authorList>
    </citation>
    <scope>NUCLEOTIDE SEQUENCE [LARGE SCALE GENOMIC DNA]</scope>
    <source>
        <strain evidence="3 4">KCTC 42655</strain>
    </source>
</reference>
<keyword evidence="2" id="KW-0413">Isomerase</keyword>
<dbReference type="PROSITE" id="PS00175">
    <property type="entry name" value="PG_MUTASE"/>
    <property type="match status" value="1"/>
</dbReference>
<accession>A0ABV2CKR2</accession>
<comment type="caution">
    <text evidence="3">The sequence shown here is derived from an EMBL/GenBank/DDBJ whole genome shotgun (WGS) entry which is preliminary data.</text>
</comment>
<dbReference type="CDD" id="cd07067">
    <property type="entry name" value="HP_PGM_like"/>
    <property type="match status" value="1"/>
</dbReference>
<evidence type="ECO:0000313" key="4">
    <source>
        <dbReference type="Proteomes" id="UP001548590"/>
    </source>
</evidence>
<keyword evidence="4" id="KW-1185">Reference proteome</keyword>
<keyword evidence="3" id="KW-0378">Hydrolase</keyword>
<gene>
    <name evidence="3" type="ORF">ABVT11_01060</name>
</gene>